<dbReference type="GO" id="GO:0046872">
    <property type="term" value="F:metal ion binding"/>
    <property type="evidence" value="ECO:0007669"/>
    <property type="project" value="UniProtKB-KW"/>
</dbReference>
<dbReference type="PRINTS" id="PR00368">
    <property type="entry name" value="FADPNR"/>
</dbReference>
<name>A0AA39LZU5_9BILA</name>
<dbReference type="EMBL" id="JAUCMV010000002">
    <property type="protein sequence ID" value="KAK0416341.1"/>
    <property type="molecule type" value="Genomic_DNA"/>
</dbReference>
<dbReference type="PANTHER" id="PTHR43557">
    <property type="entry name" value="APOPTOSIS-INDUCING FACTOR 1"/>
    <property type="match status" value="1"/>
</dbReference>
<evidence type="ECO:0000256" key="1">
    <source>
        <dbReference type="ARBA" id="ARBA00001974"/>
    </source>
</evidence>
<dbReference type="InterPro" id="IPR036922">
    <property type="entry name" value="Rieske_2Fe-2S_sf"/>
</dbReference>
<dbReference type="SUPFAM" id="SSF51905">
    <property type="entry name" value="FAD/NAD(P)-binding domain"/>
    <property type="match status" value="1"/>
</dbReference>
<dbReference type="PANTHER" id="PTHR43557:SF2">
    <property type="entry name" value="RIESKE DOMAIN-CONTAINING PROTEIN-RELATED"/>
    <property type="match status" value="1"/>
</dbReference>
<keyword evidence="8" id="KW-0408">Iron</keyword>
<reference evidence="11" key="1">
    <citation type="submission" date="2023-06" db="EMBL/GenBank/DDBJ databases">
        <title>Genomic analysis of the entomopathogenic nematode Steinernema hermaphroditum.</title>
        <authorList>
            <person name="Schwarz E.M."/>
            <person name="Heppert J.K."/>
            <person name="Baniya A."/>
            <person name="Schwartz H.T."/>
            <person name="Tan C.-H."/>
            <person name="Antoshechkin I."/>
            <person name="Sternberg P.W."/>
            <person name="Goodrich-Blair H."/>
            <person name="Dillman A.R."/>
        </authorList>
    </citation>
    <scope>NUCLEOTIDE SEQUENCE</scope>
    <source>
        <strain evidence="11">PS9179</strain>
        <tissue evidence="11">Whole animal</tissue>
    </source>
</reference>
<dbReference type="AlphaFoldDB" id="A0AA39LZU5"/>
<dbReference type="Proteomes" id="UP001175271">
    <property type="component" value="Unassembled WGS sequence"/>
</dbReference>
<evidence type="ECO:0000256" key="8">
    <source>
        <dbReference type="ARBA" id="ARBA00023004"/>
    </source>
</evidence>
<keyword evidence="5" id="KW-0479">Metal-binding</keyword>
<organism evidence="11 12">
    <name type="scientific">Steinernema hermaphroditum</name>
    <dbReference type="NCBI Taxonomy" id="289476"/>
    <lineage>
        <taxon>Eukaryota</taxon>
        <taxon>Metazoa</taxon>
        <taxon>Ecdysozoa</taxon>
        <taxon>Nematoda</taxon>
        <taxon>Chromadorea</taxon>
        <taxon>Rhabditida</taxon>
        <taxon>Tylenchina</taxon>
        <taxon>Panagrolaimomorpha</taxon>
        <taxon>Strongyloidoidea</taxon>
        <taxon>Steinernematidae</taxon>
        <taxon>Steinernema</taxon>
    </lineage>
</organism>
<dbReference type="Gene3D" id="3.50.50.60">
    <property type="entry name" value="FAD/NAD(P)-binding domain"/>
    <property type="match status" value="2"/>
</dbReference>
<evidence type="ECO:0000256" key="5">
    <source>
        <dbReference type="ARBA" id="ARBA00022723"/>
    </source>
</evidence>
<feature type="domain" description="Rieske" evidence="10">
    <location>
        <begin position="60"/>
        <end position="155"/>
    </location>
</feature>
<evidence type="ECO:0000256" key="7">
    <source>
        <dbReference type="ARBA" id="ARBA00023002"/>
    </source>
</evidence>
<evidence type="ECO:0000256" key="3">
    <source>
        <dbReference type="ARBA" id="ARBA00022630"/>
    </source>
</evidence>
<dbReference type="Pfam" id="PF14759">
    <property type="entry name" value="Reductase_C"/>
    <property type="match status" value="1"/>
</dbReference>
<evidence type="ECO:0000259" key="10">
    <source>
        <dbReference type="PROSITE" id="PS51296"/>
    </source>
</evidence>
<dbReference type="InterPro" id="IPR036188">
    <property type="entry name" value="FAD/NAD-bd_sf"/>
</dbReference>
<dbReference type="Pfam" id="PF07992">
    <property type="entry name" value="Pyr_redox_2"/>
    <property type="match status" value="1"/>
</dbReference>
<dbReference type="CDD" id="cd03478">
    <property type="entry name" value="Rieske_AIFL_N"/>
    <property type="match status" value="1"/>
</dbReference>
<dbReference type="InterPro" id="IPR016156">
    <property type="entry name" value="FAD/NAD-linked_Rdtase_dimer_sf"/>
</dbReference>
<dbReference type="InterPro" id="IPR028202">
    <property type="entry name" value="Reductase_C"/>
</dbReference>
<gene>
    <name evidence="11" type="ORF">QR680_012427</name>
</gene>
<keyword evidence="6" id="KW-0274">FAD</keyword>
<dbReference type="Gene3D" id="3.30.390.30">
    <property type="match status" value="1"/>
</dbReference>
<evidence type="ECO:0000256" key="2">
    <source>
        <dbReference type="ARBA" id="ARBA00006442"/>
    </source>
</evidence>
<keyword evidence="12" id="KW-1185">Reference proteome</keyword>
<dbReference type="GO" id="GO:0005737">
    <property type="term" value="C:cytoplasm"/>
    <property type="evidence" value="ECO:0007669"/>
    <property type="project" value="TreeGrafter"/>
</dbReference>
<dbReference type="PRINTS" id="PR00469">
    <property type="entry name" value="PNDRDTASEII"/>
</dbReference>
<comment type="cofactor">
    <cofactor evidence="1">
        <name>FAD</name>
        <dbReference type="ChEBI" id="CHEBI:57692"/>
    </cofactor>
</comment>
<comment type="similarity">
    <text evidence="2">Belongs to the FAD-dependent oxidoreductase family.</text>
</comment>
<dbReference type="Pfam" id="PF00355">
    <property type="entry name" value="Rieske"/>
    <property type="match status" value="1"/>
</dbReference>
<evidence type="ECO:0000313" key="12">
    <source>
        <dbReference type="Proteomes" id="UP001175271"/>
    </source>
</evidence>
<dbReference type="SUPFAM" id="SSF55424">
    <property type="entry name" value="FAD/NAD-linked reductases, dimerisation (C-terminal) domain"/>
    <property type="match status" value="1"/>
</dbReference>
<accession>A0AA39LZU5</accession>
<keyword evidence="7" id="KW-0560">Oxidoreductase</keyword>
<keyword evidence="4" id="KW-0001">2Fe-2S</keyword>
<evidence type="ECO:0000256" key="4">
    <source>
        <dbReference type="ARBA" id="ARBA00022714"/>
    </source>
</evidence>
<dbReference type="PROSITE" id="PS51296">
    <property type="entry name" value="RIESKE"/>
    <property type="match status" value="1"/>
</dbReference>
<keyword evidence="9" id="KW-0411">Iron-sulfur</keyword>
<dbReference type="Gene3D" id="2.102.10.10">
    <property type="entry name" value="Rieske [2Fe-2S] iron-sulphur domain"/>
    <property type="match status" value="1"/>
</dbReference>
<dbReference type="InterPro" id="IPR050446">
    <property type="entry name" value="FAD-oxidoreductase/Apoptosis"/>
</dbReference>
<dbReference type="GO" id="GO:0016651">
    <property type="term" value="F:oxidoreductase activity, acting on NAD(P)H"/>
    <property type="evidence" value="ECO:0007669"/>
    <property type="project" value="TreeGrafter"/>
</dbReference>
<evidence type="ECO:0000256" key="9">
    <source>
        <dbReference type="ARBA" id="ARBA00023014"/>
    </source>
</evidence>
<keyword evidence="3" id="KW-0285">Flavoprotein</keyword>
<evidence type="ECO:0000313" key="11">
    <source>
        <dbReference type="EMBL" id="KAK0416341.1"/>
    </source>
</evidence>
<dbReference type="SUPFAM" id="SSF50022">
    <property type="entry name" value="ISP domain"/>
    <property type="match status" value="1"/>
</dbReference>
<dbReference type="InterPro" id="IPR023753">
    <property type="entry name" value="FAD/NAD-binding_dom"/>
</dbReference>
<dbReference type="GO" id="GO:0051537">
    <property type="term" value="F:2 iron, 2 sulfur cluster binding"/>
    <property type="evidence" value="ECO:0007669"/>
    <property type="project" value="UniProtKB-KW"/>
</dbReference>
<dbReference type="InterPro" id="IPR017941">
    <property type="entry name" value="Rieske_2Fe-2S"/>
</dbReference>
<sequence length="584" mass="64766">MNFAVAVDLSNAIAPVEAVCMYRTYRSSATVGGSLLRAKMSDVFPPCRQMVTRPEDVHVEKLCGVEEMKNGELREFTVKEKPVVVVNDNGTFLAMGGRCPHFDAPMWWGTYANGKLRCPYHGACFDMRTGDIEDYPGLDCLPSFQTKIENGDVYIVAKKDQLVDVKRVKPMVPPQGMVQRAPIVIVGGGPSSQVCAEVLRQEGFRGGIVILSAEKYLPYDRVRLTKMLGATPEAVCYRDETFFKKHHIDVRLNSRVEGIDSEAKIVTLENGAKVEYSKLVLAVGGQPRRLTVPGHDLKGVRYIRQLDDNRTMDVKGKKVVVVGASFIGMESASLWRKEAASVTVICNDSVPFKRTLGEPVGRTIMKLFEANDTKIETNSSVEALEGADGTVTHVVLNGGRRIEADVVIAGIGMVPSTGFLRKSCVTVDQRGFIPVDDGFQTNVTDVFAIGDACAFPLPYFAGHAAPVNIQHYQMAEMHGRTAALILAGRKTRLHSTPFFWTLLFDYPVRFAGYSVDLSDYVLRGDENSGDYNLYYFRENKVVAVVSAGRENSQTVPFLELFHKRLPITRAQVEQNESDTWRHLF</sequence>
<proteinExistence type="inferred from homology"/>
<comment type="caution">
    <text evidence="11">The sequence shown here is derived from an EMBL/GenBank/DDBJ whole genome shotgun (WGS) entry which is preliminary data.</text>
</comment>
<protein>
    <recommendedName>
        <fullName evidence="10">Rieske domain-containing protein</fullName>
    </recommendedName>
</protein>
<evidence type="ECO:0000256" key="6">
    <source>
        <dbReference type="ARBA" id="ARBA00022827"/>
    </source>
</evidence>